<keyword evidence="1" id="KW-1133">Transmembrane helix</keyword>
<keyword evidence="1" id="KW-0472">Membrane</keyword>
<feature type="transmembrane region" description="Helical" evidence="1">
    <location>
        <begin position="122"/>
        <end position="142"/>
    </location>
</feature>
<reference evidence="3" key="1">
    <citation type="submission" date="2016-10" db="EMBL/GenBank/DDBJ databases">
        <authorList>
            <person name="Varghese N."/>
            <person name="Submissions S."/>
        </authorList>
    </citation>
    <scope>NUCLEOTIDE SEQUENCE [LARGE SCALE GENOMIC DNA]</scope>
    <source>
        <strain evidence="3">CGMCC 1.10789</strain>
    </source>
</reference>
<evidence type="ECO:0000313" key="3">
    <source>
        <dbReference type="Proteomes" id="UP000199328"/>
    </source>
</evidence>
<evidence type="ECO:0008006" key="4">
    <source>
        <dbReference type="Google" id="ProtNLM"/>
    </source>
</evidence>
<dbReference type="STRING" id="990712.SAMN05216257_10665"/>
<protein>
    <recommendedName>
        <fullName evidence="4">Tellurite resistance protein</fullName>
    </recommendedName>
</protein>
<organism evidence="2 3">
    <name type="scientific">Meinhardsimonia xiamenensis</name>
    <dbReference type="NCBI Taxonomy" id="990712"/>
    <lineage>
        <taxon>Bacteria</taxon>
        <taxon>Pseudomonadati</taxon>
        <taxon>Pseudomonadota</taxon>
        <taxon>Alphaproteobacteria</taxon>
        <taxon>Rhodobacterales</taxon>
        <taxon>Paracoccaceae</taxon>
        <taxon>Meinhardsimonia</taxon>
    </lineage>
</organism>
<evidence type="ECO:0000313" key="2">
    <source>
        <dbReference type="EMBL" id="SDK94715.1"/>
    </source>
</evidence>
<keyword evidence="1" id="KW-0812">Transmembrane</keyword>
<proteinExistence type="predicted"/>
<feature type="transmembrane region" description="Helical" evidence="1">
    <location>
        <begin position="34"/>
        <end position="53"/>
    </location>
</feature>
<dbReference type="RefSeq" id="WP_092500956.1">
    <property type="nucleotide sequence ID" value="NZ_FNFV01000006.1"/>
</dbReference>
<feature type="transmembrane region" description="Helical" evidence="1">
    <location>
        <begin position="65"/>
        <end position="89"/>
    </location>
</feature>
<dbReference type="AlphaFoldDB" id="A0A1G9G266"/>
<sequence length="146" mass="15187">MPTAAKLVAALAFAAIGYLAAARAVATLPENAEVGLLREIIAAFGLLLGWKLLGPAAESRLTVSLAAGLTTAVALAVVGVFFVAVYQMLVKSMHNFYKGPMQALESVFDLAWERGQVLTDPVILVILLGGGLVAGALARGAARLWR</sequence>
<name>A0A1G9G266_9RHOB</name>
<dbReference type="EMBL" id="FNFV01000006">
    <property type="protein sequence ID" value="SDK94715.1"/>
    <property type="molecule type" value="Genomic_DNA"/>
</dbReference>
<evidence type="ECO:0000256" key="1">
    <source>
        <dbReference type="SAM" id="Phobius"/>
    </source>
</evidence>
<dbReference type="Proteomes" id="UP000199328">
    <property type="component" value="Unassembled WGS sequence"/>
</dbReference>
<accession>A0A1G9G266</accession>
<dbReference type="NCBIfam" id="NF033773">
    <property type="entry name" value="tellur_TrgA"/>
    <property type="match status" value="1"/>
</dbReference>
<gene>
    <name evidence="2" type="ORF">SAMN05216257_10665</name>
</gene>
<keyword evidence="3" id="KW-1185">Reference proteome</keyword>
<dbReference type="InterPro" id="IPR047784">
    <property type="entry name" value="TrgA"/>
</dbReference>